<accession>A0A194VF25</accession>
<keyword evidence="2" id="KW-1185">Reference proteome</keyword>
<sequence length="105" mass="10516">MSGTRNRHLDLAARSAHQLGELGADASQQGQAVVLSQGAEEVLDGLVAAGGLLELGDDERLVGGGQRGRLEDLDQLGVLGHQVAQLAQGGGGRVEGGGLGGGRIL</sequence>
<evidence type="ECO:0000313" key="1">
    <source>
        <dbReference type="EMBL" id="KUI62376.1"/>
    </source>
</evidence>
<dbReference type="AlphaFoldDB" id="A0A194VF25"/>
<reference evidence="2" key="1">
    <citation type="submission" date="2014-12" db="EMBL/GenBank/DDBJ databases">
        <title>Genome Sequence of Valsa Canker Pathogens Uncovers a Specific Adaption of Colonization on Woody Bark.</title>
        <authorList>
            <person name="Yin Z."/>
            <person name="Liu H."/>
            <person name="Gao X."/>
            <person name="Li Z."/>
            <person name="Song N."/>
            <person name="Ke X."/>
            <person name="Dai Q."/>
            <person name="Wu Y."/>
            <person name="Sun Y."/>
            <person name="Xu J.-R."/>
            <person name="Kang Z.K."/>
            <person name="Wang L."/>
            <person name="Huang L."/>
        </authorList>
    </citation>
    <scope>NUCLEOTIDE SEQUENCE [LARGE SCALE GENOMIC DNA]</scope>
    <source>
        <strain evidence="2">SXYL134</strain>
    </source>
</reference>
<evidence type="ECO:0000313" key="2">
    <source>
        <dbReference type="Proteomes" id="UP000078576"/>
    </source>
</evidence>
<protein>
    <submittedName>
        <fullName evidence="1">Uncharacterized protein</fullName>
    </submittedName>
</protein>
<dbReference type="EMBL" id="KN714810">
    <property type="protein sequence ID" value="KUI62376.1"/>
    <property type="molecule type" value="Genomic_DNA"/>
</dbReference>
<dbReference type="Proteomes" id="UP000078576">
    <property type="component" value="Unassembled WGS sequence"/>
</dbReference>
<proteinExistence type="predicted"/>
<organism evidence="1 2">
    <name type="scientific">Cytospora mali</name>
    <name type="common">Apple Valsa canker fungus</name>
    <name type="synonym">Valsa mali</name>
    <dbReference type="NCBI Taxonomy" id="578113"/>
    <lineage>
        <taxon>Eukaryota</taxon>
        <taxon>Fungi</taxon>
        <taxon>Dikarya</taxon>
        <taxon>Ascomycota</taxon>
        <taxon>Pezizomycotina</taxon>
        <taxon>Sordariomycetes</taxon>
        <taxon>Sordariomycetidae</taxon>
        <taxon>Diaporthales</taxon>
        <taxon>Cytosporaceae</taxon>
        <taxon>Cytospora</taxon>
    </lineage>
</organism>
<name>A0A194VF25_CYTMA</name>
<gene>
    <name evidence="1" type="ORF">VP1G_11342</name>
</gene>